<dbReference type="KEGG" id="ecv:APECO1_1068"/>
<dbReference type="GO" id="GO:0005829">
    <property type="term" value="C:cytosol"/>
    <property type="evidence" value="ECO:0007669"/>
    <property type="project" value="TreeGrafter"/>
</dbReference>
<dbReference type="GO" id="GO:0008714">
    <property type="term" value="F:AMP nucleosidase activity"/>
    <property type="evidence" value="ECO:0007669"/>
    <property type="project" value="UniProtKB-UniRule"/>
</dbReference>
<dbReference type="Pfam" id="PF01048">
    <property type="entry name" value="PNP_UDP_1"/>
    <property type="match status" value="1"/>
</dbReference>
<dbReference type="AlphaFoldDB" id="A0A0H2Z062"/>
<dbReference type="EC" id="3.2.2.4" evidence="2 3"/>
<feature type="domain" description="AMP nucleoside phosphorylase N-terminal" evidence="5">
    <location>
        <begin position="28"/>
        <end position="183"/>
    </location>
</feature>
<dbReference type="GO" id="GO:0009116">
    <property type="term" value="P:nucleoside metabolic process"/>
    <property type="evidence" value="ECO:0007669"/>
    <property type="project" value="InterPro"/>
</dbReference>
<dbReference type="EMBL" id="CP000468">
    <property type="protein sequence ID" value="ABJ01371.1"/>
    <property type="molecule type" value="Genomic_DNA"/>
</dbReference>
<dbReference type="InterPro" id="IPR037109">
    <property type="entry name" value="AMP_N_sf"/>
</dbReference>
<feature type="domain" description="Nucleoside phosphorylase" evidence="4">
    <location>
        <begin position="283"/>
        <end position="448"/>
    </location>
</feature>
<name>A0A0H2Z062_ECOK1</name>
<dbReference type="FunFam" id="3.40.50.1580:FF:000005">
    <property type="entry name" value="AMP nucleosidase"/>
    <property type="match status" value="1"/>
</dbReference>
<protein>
    <recommendedName>
        <fullName evidence="2 3">AMP nucleosidase</fullName>
        <ecNumber evidence="2 3">3.2.2.4</ecNumber>
    </recommendedName>
</protein>
<evidence type="ECO:0000256" key="3">
    <source>
        <dbReference type="NCBIfam" id="TIGR01717"/>
    </source>
</evidence>
<dbReference type="CDD" id="cd17762">
    <property type="entry name" value="AMN"/>
    <property type="match status" value="1"/>
</dbReference>
<evidence type="ECO:0000313" key="6">
    <source>
        <dbReference type="EMBL" id="ABJ01371.1"/>
    </source>
</evidence>
<gene>
    <name evidence="2 6" type="primary">amn</name>
    <name evidence="6" type="ORF">APECO1_1068</name>
</gene>
<keyword evidence="7" id="KW-1185">Reference proteome</keyword>
<dbReference type="NCBIfam" id="NF006142">
    <property type="entry name" value="PRK08292.1"/>
    <property type="match status" value="1"/>
</dbReference>
<evidence type="ECO:0000256" key="2">
    <source>
        <dbReference type="HAMAP-Rule" id="MF_01932"/>
    </source>
</evidence>
<comment type="similarity">
    <text evidence="2">Belongs to the AMP nucleosidase family.</text>
</comment>
<dbReference type="HOGENOM" id="CLU_026838_1_0_6"/>
<reference evidence="6 7" key="1">
    <citation type="journal article" date="2007" name="J. Bacteriol.">
        <title>The genome sequence of avian pathogenic Escherichia coli strain O1:K1:H7 shares strong similarities with human extraintestinal pathogenic E. coli genomes.</title>
        <authorList>
            <person name="Johnson T.J."/>
            <person name="Kariyawasam S."/>
            <person name="Wannemuehler Y."/>
            <person name="Mangiamele P."/>
            <person name="Johnson S.J."/>
            <person name="Doetkott C."/>
            <person name="Skyberg J.A."/>
            <person name="Lynne A.M."/>
            <person name="Johnson J.R."/>
            <person name="Nolan L.K."/>
        </authorList>
    </citation>
    <scope>NUCLEOTIDE SEQUENCE [LARGE SCALE GENOMIC DNA]</scope>
    <source>
        <strain evidence="6">APEC O1</strain>
    </source>
</reference>
<sequence length="500" mass="56014">MTYYRMCGNCMEQETHMNNKGSGLTPAQALDKLDALYEQSVVALRNAIGKYITSGELPDENARKQGLFVYPSLTVTWDGSTTNPPKTRAFGRFTHAGSYTTTITRPTLFRSYLNEQLTLLYQDYGAHISVQPSQHEIPYPYVIDGSELTLDRSMSAGLTRYFPTTELAQIGDETADGIYHPTEFSPLSHFDARRVDFSLARLRHYTGTPVEHFQPFVLFTNYTRYVDEFVRWGCSQILDPDSPYIALSCAGGNWITAETEAPEEAISDLAWKKYQMPAWHLITADGQGITLVNIGVGPSNAKTICDHLAVLRPDVWLMIGHCGGLRESQAIGDYVLAHAYLRDDHVLDAVLPPDIPIPSIAEVQRALYDATKLVSGRPGEEVKQRLRTGTVVTTDDRNWELRYSASALRFNLSRAVAIDMESATIAAQGYRFRVPYGTLLCVSDKPLHGEIKLPGQANRFYEGAISEHLQIGIRAIDLLRAEGDRLHSRKLRTFNEPPFR</sequence>
<dbReference type="SUPFAM" id="SSF53167">
    <property type="entry name" value="Purine and uridine phosphorylases"/>
    <property type="match status" value="1"/>
</dbReference>
<dbReference type="GO" id="GO:0044209">
    <property type="term" value="P:AMP salvage"/>
    <property type="evidence" value="ECO:0007669"/>
    <property type="project" value="InterPro"/>
</dbReference>
<dbReference type="InterPro" id="IPR000845">
    <property type="entry name" value="Nucleoside_phosphorylase_d"/>
</dbReference>
<dbReference type="PANTHER" id="PTHR43691:SF6">
    <property type="entry name" value="AMP NUCLEOSIDASE"/>
    <property type="match status" value="1"/>
</dbReference>
<dbReference type="Proteomes" id="UP000008216">
    <property type="component" value="Chromosome"/>
</dbReference>
<dbReference type="PANTHER" id="PTHR43691">
    <property type="entry name" value="URIDINE PHOSPHORYLASE"/>
    <property type="match status" value="1"/>
</dbReference>
<dbReference type="InterPro" id="IPR018953">
    <property type="entry name" value="AMP_nucleoside_Pase_N"/>
</dbReference>
<evidence type="ECO:0000313" key="7">
    <source>
        <dbReference type="Proteomes" id="UP000008216"/>
    </source>
</evidence>
<comment type="catalytic activity">
    <reaction evidence="2">
        <text>AMP + H2O = D-ribose 5-phosphate + adenine</text>
        <dbReference type="Rhea" id="RHEA:20129"/>
        <dbReference type="ChEBI" id="CHEBI:15377"/>
        <dbReference type="ChEBI" id="CHEBI:16708"/>
        <dbReference type="ChEBI" id="CHEBI:78346"/>
        <dbReference type="ChEBI" id="CHEBI:456215"/>
        <dbReference type="EC" id="3.2.2.4"/>
    </reaction>
</comment>
<evidence type="ECO:0000259" key="5">
    <source>
        <dbReference type="Pfam" id="PF10423"/>
    </source>
</evidence>
<organism evidence="6 7">
    <name type="scientific">Escherichia coli O1:K1 / APEC</name>
    <dbReference type="NCBI Taxonomy" id="405955"/>
    <lineage>
        <taxon>Bacteria</taxon>
        <taxon>Pseudomonadati</taxon>
        <taxon>Pseudomonadota</taxon>
        <taxon>Gammaproteobacteria</taxon>
        <taxon>Enterobacterales</taxon>
        <taxon>Enterobacteriaceae</taxon>
        <taxon>Escherichia</taxon>
    </lineage>
</organism>
<keyword evidence="1 2" id="KW-0378">Hydrolase</keyword>
<dbReference type="NCBIfam" id="TIGR01717">
    <property type="entry name" value="AMP-nucleosdse"/>
    <property type="match status" value="1"/>
</dbReference>
<dbReference type="Gene3D" id="3.40.50.1580">
    <property type="entry name" value="Nucleoside phosphorylase domain"/>
    <property type="match status" value="1"/>
</dbReference>
<proteinExistence type="inferred from homology"/>
<evidence type="ECO:0000256" key="1">
    <source>
        <dbReference type="ARBA" id="ARBA00022801"/>
    </source>
</evidence>
<dbReference type="InterPro" id="IPR047039">
    <property type="entry name" value="AMN_phosphorylase"/>
</dbReference>
<evidence type="ECO:0000259" key="4">
    <source>
        <dbReference type="Pfam" id="PF01048"/>
    </source>
</evidence>
<accession>A0A0H2Z062</accession>
<dbReference type="HAMAP" id="MF_01932">
    <property type="entry name" value="AMP_nucleosidase"/>
    <property type="match status" value="1"/>
</dbReference>
<dbReference type="InterPro" id="IPR011271">
    <property type="entry name" value="AMP_nucleosidase"/>
</dbReference>
<dbReference type="InterPro" id="IPR035994">
    <property type="entry name" value="Nucleoside_phosphorylase_sf"/>
</dbReference>
<comment type="function">
    <text evidence="2">Catalyzes the hydrolysis of the N-glycosidic bond of AMP to form adenine and ribose 5-phosphate. Involved in regulation of AMP concentrations.</text>
</comment>
<dbReference type="Pfam" id="PF10423">
    <property type="entry name" value="AMNp_N"/>
    <property type="match status" value="1"/>
</dbReference>
<dbReference type="Gene3D" id="3.30.1730.10">
    <property type="entry name" value="AMP nucleoside phosphorylase, N-terminal domain"/>
    <property type="match status" value="1"/>
</dbReference>